<dbReference type="PANTHER" id="PTHR44688">
    <property type="entry name" value="DNA-BINDING TRANSCRIPTIONAL ACTIVATOR DEVR_DOSR"/>
    <property type="match status" value="1"/>
</dbReference>
<reference evidence="5 6" key="2">
    <citation type="submission" date="2020-03" db="EMBL/GenBank/DDBJ databases">
        <title>Devosia chinhatensis sp. nov., isolated from a hexachlorocyclohexane (HCH) dump site in India.</title>
        <authorList>
            <person name="Kumar M."/>
            <person name="Lal R."/>
        </authorList>
    </citation>
    <scope>NUCLEOTIDE SEQUENCE [LARGE SCALE GENOMIC DNA]</scope>
    <source>
        <strain evidence="5 6">H239</strain>
    </source>
</reference>
<keyword evidence="3" id="KW-0804">Transcription</keyword>
<dbReference type="GO" id="GO:0006355">
    <property type="term" value="P:regulation of DNA-templated transcription"/>
    <property type="evidence" value="ECO:0007669"/>
    <property type="project" value="InterPro"/>
</dbReference>
<dbReference type="CDD" id="cd06170">
    <property type="entry name" value="LuxR_C_like"/>
    <property type="match status" value="1"/>
</dbReference>
<dbReference type="GO" id="GO:0003677">
    <property type="term" value="F:DNA binding"/>
    <property type="evidence" value="ECO:0007669"/>
    <property type="project" value="UniProtKB-KW"/>
</dbReference>
<dbReference type="InterPro" id="IPR036388">
    <property type="entry name" value="WH-like_DNA-bd_sf"/>
</dbReference>
<organism evidence="5 6">
    <name type="scientific">Devosia aurantiaca</name>
    <dbReference type="NCBI Taxonomy" id="2714858"/>
    <lineage>
        <taxon>Bacteria</taxon>
        <taxon>Pseudomonadati</taxon>
        <taxon>Pseudomonadota</taxon>
        <taxon>Alphaproteobacteria</taxon>
        <taxon>Hyphomicrobiales</taxon>
        <taxon>Devosiaceae</taxon>
        <taxon>Devosia</taxon>
    </lineage>
</organism>
<dbReference type="SUPFAM" id="SSF46894">
    <property type="entry name" value="C-terminal effector domain of the bipartite response regulators"/>
    <property type="match status" value="1"/>
</dbReference>
<dbReference type="PRINTS" id="PR00038">
    <property type="entry name" value="HTHLUXR"/>
</dbReference>
<evidence type="ECO:0000256" key="1">
    <source>
        <dbReference type="ARBA" id="ARBA00023015"/>
    </source>
</evidence>
<dbReference type="PROSITE" id="PS50043">
    <property type="entry name" value="HTH_LUXR_2"/>
    <property type="match status" value="1"/>
</dbReference>
<evidence type="ECO:0000313" key="6">
    <source>
        <dbReference type="Proteomes" id="UP000474802"/>
    </source>
</evidence>
<dbReference type="Proteomes" id="UP000474802">
    <property type="component" value="Unassembled WGS sequence"/>
</dbReference>
<dbReference type="Gene3D" id="1.10.10.10">
    <property type="entry name" value="Winged helix-like DNA-binding domain superfamily/Winged helix DNA-binding domain"/>
    <property type="match status" value="1"/>
</dbReference>
<dbReference type="EMBL" id="JAALFG010000002">
    <property type="protein sequence ID" value="NGP18086.1"/>
    <property type="molecule type" value="Genomic_DNA"/>
</dbReference>
<dbReference type="InterPro" id="IPR000792">
    <property type="entry name" value="Tscrpt_reg_LuxR_C"/>
</dbReference>
<gene>
    <name evidence="5" type="ORF">G5575_10810</name>
</gene>
<dbReference type="PANTHER" id="PTHR44688:SF16">
    <property type="entry name" value="DNA-BINDING TRANSCRIPTIONAL ACTIVATOR DEVR_DOSR"/>
    <property type="match status" value="1"/>
</dbReference>
<evidence type="ECO:0000313" key="5">
    <source>
        <dbReference type="EMBL" id="NGP18086.1"/>
    </source>
</evidence>
<feature type="domain" description="HTH luxR-type" evidence="4">
    <location>
        <begin position="9"/>
        <end position="74"/>
    </location>
</feature>
<dbReference type="AlphaFoldDB" id="A0A6M1SNH2"/>
<dbReference type="FunFam" id="1.10.10.10:FF:000153">
    <property type="entry name" value="LuxR family transcriptional regulator"/>
    <property type="match status" value="1"/>
</dbReference>
<keyword evidence="6" id="KW-1185">Reference proteome</keyword>
<accession>A0A6M1SNH2</accession>
<evidence type="ECO:0000259" key="4">
    <source>
        <dbReference type="PROSITE" id="PS50043"/>
    </source>
</evidence>
<keyword evidence="1" id="KW-0805">Transcription regulation</keyword>
<sequence>MQSKGQEETLRQQFGLTQRESEVLLWIARGKANRDIGEILGLSPRTVNKHLEQVYAKLGVENRASAAIRAVQHLQSPLD</sequence>
<dbReference type="SMART" id="SM00421">
    <property type="entry name" value="HTH_LUXR"/>
    <property type="match status" value="1"/>
</dbReference>
<dbReference type="InterPro" id="IPR016032">
    <property type="entry name" value="Sig_transdc_resp-reg_C-effctor"/>
</dbReference>
<comment type="caution">
    <text evidence="5">The sequence shown here is derived from an EMBL/GenBank/DDBJ whole genome shotgun (WGS) entry which is preliminary data.</text>
</comment>
<keyword evidence="2" id="KW-0238">DNA-binding</keyword>
<dbReference type="Pfam" id="PF00196">
    <property type="entry name" value="GerE"/>
    <property type="match status" value="1"/>
</dbReference>
<reference evidence="5 6" key="1">
    <citation type="submission" date="2020-02" db="EMBL/GenBank/DDBJ databases">
        <authorList>
            <person name="Khan S.A."/>
            <person name="Jeon C.O."/>
            <person name="Chun B.H."/>
        </authorList>
    </citation>
    <scope>NUCLEOTIDE SEQUENCE [LARGE SCALE GENOMIC DNA]</scope>
    <source>
        <strain evidence="5 6">H239</strain>
    </source>
</reference>
<protein>
    <submittedName>
        <fullName evidence="5">Helix-turn-helix transcriptional regulator</fullName>
    </submittedName>
</protein>
<proteinExistence type="predicted"/>
<evidence type="ECO:0000256" key="3">
    <source>
        <dbReference type="ARBA" id="ARBA00023163"/>
    </source>
</evidence>
<name>A0A6M1SNH2_9HYPH</name>
<evidence type="ECO:0000256" key="2">
    <source>
        <dbReference type="ARBA" id="ARBA00023125"/>
    </source>
</evidence>